<evidence type="ECO:0000313" key="2">
    <source>
        <dbReference type="EMBL" id="CCG01033.1"/>
    </source>
</evidence>
<organism evidence="2 3">
    <name type="scientific">Blastococcus saxobsidens (strain DD2)</name>
    <dbReference type="NCBI Taxonomy" id="1146883"/>
    <lineage>
        <taxon>Bacteria</taxon>
        <taxon>Bacillati</taxon>
        <taxon>Actinomycetota</taxon>
        <taxon>Actinomycetes</taxon>
        <taxon>Geodermatophilales</taxon>
        <taxon>Geodermatophilaceae</taxon>
        <taxon>Blastococcus</taxon>
    </lineage>
</organism>
<reference evidence="2 3" key="1">
    <citation type="journal article" date="2012" name="J. Bacteriol.">
        <title>Genome Sequence of Blastococcus saxobsidens DD2, a Stone-Inhabiting Bacterium.</title>
        <authorList>
            <person name="Chouaia B."/>
            <person name="Crotti E."/>
            <person name="Brusetti L."/>
            <person name="Daffonchio D."/>
            <person name="Essoussi I."/>
            <person name="Nouioui I."/>
            <person name="Sbissi I."/>
            <person name="Ghodhbane-Gtari F."/>
            <person name="Gtari M."/>
            <person name="Vacherie B."/>
            <person name="Barbe V."/>
            <person name="Medigue C."/>
            <person name="Gury J."/>
            <person name="Pujic P."/>
            <person name="Normand P."/>
        </authorList>
    </citation>
    <scope>NUCLEOTIDE SEQUENCE [LARGE SCALE GENOMIC DNA]</scope>
    <source>
        <strain evidence="2 3">DD2</strain>
    </source>
</reference>
<feature type="region of interest" description="Disordered" evidence="1">
    <location>
        <begin position="63"/>
        <end position="95"/>
    </location>
</feature>
<sequence length="95" mass="10237">MTSAFIDGCSRLSLAGFGRIADHLRTLCGLGAPQQSLGPCPDGLIRAYTRRSLSDCASRRKGASRPCGMGLRPTLPPARCSQEMGRVMRRRRSGT</sequence>
<dbReference type="KEGG" id="bsd:BLASA_0028"/>
<evidence type="ECO:0000313" key="3">
    <source>
        <dbReference type="Proteomes" id="UP000007517"/>
    </source>
</evidence>
<gene>
    <name evidence="2" type="ordered locus">BLASA_0028</name>
</gene>
<dbReference type="AlphaFoldDB" id="H6RJC0"/>
<dbReference type="Proteomes" id="UP000007517">
    <property type="component" value="Chromosome"/>
</dbReference>
<dbReference type="HOGENOM" id="CLU_2367226_0_0_11"/>
<proteinExistence type="predicted"/>
<accession>H6RJC0</accession>
<name>H6RJC0_BLASD</name>
<dbReference type="EMBL" id="FO117623">
    <property type="protein sequence ID" value="CCG01033.1"/>
    <property type="molecule type" value="Genomic_DNA"/>
</dbReference>
<protein>
    <submittedName>
        <fullName evidence="2">Uncharacterized protein</fullName>
    </submittedName>
</protein>
<keyword evidence="3" id="KW-1185">Reference proteome</keyword>
<reference evidence="3" key="2">
    <citation type="submission" date="2012-02" db="EMBL/GenBank/DDBJ databases">
        <title>Complete genome sequence of Blastococcus saxobsidens strain DD2.</title>
        <authorList>
            <person name="Genoscope."/>
        </authorList>
    </citation>
    <scope>NUCLEOTIDE SEQUENCE [LARGE SCALE GENOMIC DNA]</scope>
    <source>
        <strain evidence="3">DD2</strain>
    </source>
</reference>
<evidence type="ECO:0000256" key="1">
    <source>
        <dbReference type="SAM" id="MobiDB-lite"/>
    </source>
</evidence>